<feature type="modified residue" description="N6-(pyridoxal phosphate)lysine" evidence="7">
    <location>
        <position position="193"/>
    </location>
</feature>
<comment type="caution">
    <text evidence="11">The sequence shown here is derived from an EMBL/GenBank/DDBJ whole genome shotgun (WGS) entry which is preliminary data.</text>
</comment>
<dbReference type="GO" id="GO:0004760">
    <property type="term" value="F:L-serine-pyruvate transaminase activity"/>
    <property type="evidence" value="ECO:0007669"/>
    <property type="project" value="TreeGrafter"/>
</dbReference>
<dbReference type="EMBL" id="LIZY01000070">
    <property type="protein sequence ID" value="KPJ63649.1"/>
    <property type="molecule type" value="Genomic_DNA"/>
</dbReference>
<dbReference type="FunFam" id="3.90.1150.10:FF:000031">
    <property type="entry name" value="Serine--glyoxylate aminotransferase"/>
    <property type="match status" value="1"/>
</dbReference>
<dbReference type="AlphaFoldDB" id="A0A0S7XMD2"/>
<dbReference type="SUPFAM" id="SSF53383">
    <property type="entry name" value="PLP-dependent transferases"/>
    <property type="match status" value="1"/>
</dbReference>
<evidence type="ECO:0000256" key="1">
    <source>
        <dbReference type="ARBA" id="ARBA00001933"/>
    </source>
</evidence>
<evidence type="ECO:0000256" key="3">
    <source>
        <dbReference type="ARBA" id="ARBA00022576"/>
    </source>
</evidence>
<dbReference type="Gene3D" id="3.40.640.10">
    <property type="entry name" value="Type I PLP-dependent aspartate aminotransferase-like (Major domain)"/>
    <property type="match status" value="1"/>
</dbReference>
<evidence type="ECO:0000256" key="5">
    <source>
        <dbReference type="ARBA" id="ARBA00022898"/>
    </source>
</evidence>
<dbReference type="GO" id="GO:0008453">
    <property type="term" value="F:alanine-glyoxylate transaminase activity"/>
    <property type="evidence" value="ECO:0007669"/>
    <property type="project" value="TreeGrafter"/>
</dbReference>
<reference evidence="11 12" key="1">
    <citation type="journal article" date="2015" name="Microbiome">
        <title>Genomic resolution of linkages in carbon, nitrogen, and sulfur cycling among widespread estuary sediment bacteria.</title>
        <authorList>
            <person name="Baker B.J."/>
            <person name="Lazar C.S."/>
            <person name="Teske A.P."/>
            <person name="Dick G.J."/>
        </authorList>
    </citation>
    <scope>NUCLEOTIDE SEQUENCE [LARGE SCALE GENOMIC DNA]</scope>
    <source>
        <strain evidence="11">DG_56</strain>
    </source>
</reference>
<dbReference type="PROSITE" id="PS00595">
    <property type="entry name" value="AA_TRANSFER_CLASS_5"/>
    <property type="match status" value="1"/>
</dbReference>
<evidence type="ECO:0000256" key="7">
    <source>
        <dbReference type="PIRSR" id="PIRSR000524-50"/>
    </source>
</evidence>
<keyword evidence="4 11" id="KW-0808">Transferase</keyword>
<dbReference type="Gene3D" id="3.90.1150.10">
    <property type="entry name" value="Aspartate Aminotransferase, domain 1"/>
    <property type="match status" value="1"/>
</dbReference>
<evidence type="ECO:0000259" key="10">
    <source>
        <dbReference type="Pfam" id="PF00266"/>
    </source>
</evidence>
<name>A0A0S7XMD2_9BACT</name>
<dbReference type="PIRSF" id="PIRSF000524">
    <property type="entry name" value="SPT"/>
    <property type="match status" value="1"/>
</dbReference>
<dbReference type="InterPro" id="IPR020578">
    <property type="entry name" value="Aminotrans_V_PyrdxlP_BS"/>
</dbReference>
<dbReference type="InterPro" id="IPR000192">
    <property type="entry name" value="Aminotrans_V_dom"/>
</dbReference>
<evidence type="ECO:0000256" key="8">
    <source>
        <dbReference type="RuleBase" id="RU004075"/>
    </source>
</evidence>
<dbReference type="FunFam" id="3.40.640.10:FF:000027">
    <property type="entry name" value="Serine--pyruvate aminotransferase, mitochondrial"/>
    <property type="match status" value="1"/>
</dbReference>
<gene>
    <name evidence="11" type="ORF">AMK68_03395</name>
</gene>
<sequence>MEEKQLLMIPGPTPVPPSVLQAGAKPMINHRGPAFAKVLTDCTEGLKKAFKTKNDVVILTGSGTGGLEAAIVNTLSPGDQVLSVSIGVFGDRFASIAETYGAQVEKIEVEWGRAADPEMIAARLKQDTNHEIKAVLVTHNETSTGVTNDLEAIAGVIRKHGALILVDAISGLLAVDCETDKWGLDVVVAGSQKAFMIPPGLSFCTVSDKAWDAHQAAKMPRFYWDFTRAMKYFEDGQTPWTPAVPQCFALQEAFRILFDEGLDNCYKRHQQHRKAVHAGVAALGLNLFADSAHASPAVTAVRPPDGMGADEIRKICLNQHDVVLAGGQQTLKNKIFRIGHLGYVGPNDIIVALAAVGRALADLGVKVDPGAGAAAAIAAYAEDTR</sequence>
<dbReference type="Proteomes" id="UP000052020">
    <property type="component" value="Unassembled WGS sequence"/>
</dbReference>
<evidence type="ECO:0000256" key="9">
    <source>
        <dbReference type="RuleBase" id="RU004504"/>
    </source>
</evidence>
<organism evidence="11 12">
    <name type="scientific">candidate division KD3-62 bacterium DG_56</name>
    <dbReference type="NCBI Taxonomy" id="1704032"/>
    <lineage>
        <taxon>Bacteria</taxon>
        <taxon>candidate division KD3-62</taxon>
    </lineage>
</organism>
<dbReference type="PATRIC" id="fig|1704032.3.peg.505"/>
<dbReference type="InterPro" id="IPR024169">
    <property type="entry name" value="SP_NH2Trfase/AEP_transaminase"/>
</dbReference>
<dbReference type="InterPro" id="IPR015424">
    <property type="entry name" value="PyrdxlP-dep_Trfase"/>
</dbReference>
<evidence type="ECO:0000256" key="2">
    <source>
        <dbReference type="ARBA" id="ARBA00009236"/>
    </source>
</evidence>
<accession>A0A0S7XMD2</accession>
<dbReference type="CDD" id="cd06451">
    <property type="entry name" value="AGAT_like"/>
    <property type="match status" value="1"/>
</dbReference>
<comment type="cofactor">
    <cofactor evidence="1 7 9">
        <name>pyridoxal 5'-phosphate</name>
        <dbReference type="ChEBI" id="CHEBI:597326"/>
    </cofactor>
</comment>
<evidence type="ECO:0000256" key="6">
    <source>
        <dbReference type="PIRSR" id="PIRSR000524-1"/>
    </source>
</evidence>
<feature type="domain" description="Aminotransferase class V" evidence="10">
    <location>
        <begin position="14"/>
        <end position="331"/>
    </location>
</feature>
<dbReference type="InterPro" id="IPR015421">
    <property type="entry name" value="PyrdxlP-dep_Trfase_major"/>
</dbReference>
<evidence type="ECO:0000313" key="11">
    <source>
        <dbReference type="EMBL" id="KPJ63649.1"/>
    </source>
</evidence>
<proteinExistence type="inferred from homology"/>
<dbReference type="GO" id="GO:0019265">
    <property type="term" value="P:glycine biosynthetic process, by transamination of glyoxylate"/>
    <property type="evidence" value="ECO:0007669"/>
    <property type="project" value="TreeGrafter"/>
</dbReference>
<keyword evidence="3 11" id="KW-0032">Aminotransferase</keyword>
<evidence type="ECO:0000256" key="4">
    <source>
        <dbReference type="ARBA" id="ARBA00022679"/>
    </source>
</evidence>
<dbReference type="Pfam" id="PF00266">
    <property type="entry name" value="Aminotran_5"/>
    <property type="match status" value="1"/>
</dbReference>
<evidence type="ECO:0000313" key="12">
    <source>
        <dbReference type="Proteomes" id="UP000052020"/>
    </source>
</evidence>
<protein>
    <submittedName>
        <fullName evidence="11">Class V aminotransferase</fullName>
    </submittedName>
</protein>
<dbReference type="PANTHER" id="PTHR21152:SF40">
    <property type="entry name" value="ALANINE--GLYOXYLATE AMINOTRANSFERASE"/>
    <property type="match status" value="1"/>
</dbReference>
<comment type="similarity">
    <text evidence="2 8">Belongs to the class-V pyridoxal-phosphate-dependent aminotransferase family.</text>
</comment>
<feature type="binding site" evidence="6">
    <location>
        <position position="337"/>
    </location>
    <ligand>
        <name>substrate</name>
    </ligand>
</feature>
<dbReference type="PANTHER" id="PTHR21152">
    <property type="entry name" value="AMINOTRANSFERASE CLASS V"/>
    <property type="match status" value="1"/>
</dbReference>
<keyword evidence="5 7" id="KW-0663">Pyridoxal phosphate</keyword>
<dbReference type="InterPro" id="IPR015422">
    <property type="entry name" value="PyrdxlP-dep_Trfase_small"/>
</dbReference>